<evidence type="ECO:0000313" key="1">
    <source>
        <dbReference type="EMBL" id="KAJ8129663.1"/>
    </source>
</evidence>
<protein>
    <submittedName>
        <fullName evidence="1">Uncharacterized protein</fullName>
    </submittedName>
</protein>
<comment type="caution">
    <text evidence="1">The sequence shown here is derived from an EMBL/GenBank/DDBJ whole genome shotgun (WGS) entry which is preliminary data.</text>
</comment>
<sequence length="459" mass="51649">MNIPQIDSAFSMLQQCLDIAERANRRQGHVPKDHPHPRAVVNQFMRQRASKLAKVGYGNYQIQTSQMPHAYPPSVRLIDDLISIPISQMELQKYHRGKKAVLRVITPQDTLNAIMAVVEDEEGTAVLLQLYHQQSLTATNPEDMLRQNMVLVIKEPFFKAAGDGSYSIRADHVSDVVWLHDTDPRIPSKWKSQGSETETSTALRGQGNMAVKSKQWAKAENLYSHAVRVAKTPEEKELAYLNRSFVHLQLQRPEKALEDALNATKGGRLAEKGLFREARALYELGRFTESVEKWRMLTQSYPQNTDARKELKRCEERVKEAETGAYDFAAMYKQAKATPPIIDCATYKGPVAVREVHGCGGSGLFTTKPVKAGDLLLCEKAFAYCYADKDDPIGRRNMRILLQLDTKRVKRGGQAHLLTDIVQKLYHSPQASEGFRALYHGDYPAVTVTETDGKPVVDT</sequence>
<name>A0ACC2JQ76_9PEZI</name>
<organism evidence="1 2">
    <name type="scientific">Lasiodiplodia mahajangana</name>
    <dbReference type="NCBI Taxonomy" id="1108764"/>
    <lineage>
        <taxon>Eukaryota</taxon>
        <taxon>Fungi</taxon>
        <taxon>Dikarya</taxon>
        <taxon>Ascomycota</taxon>
        <taxon>Pezizomycotina</taxon>
        <taxon>Dothideomycetes</taxon>
        <taxon>Dothideomycetes incertae sedis</taxon>
        <taxon>Botryosphaeriales</taxon>
        <taxon>Botryosphaeriaceae</taxon>
        <taxon>Lasiodiplodia</taxon>
    </lineage>
</organism>
<dbReference type="EMBL" id="JAPUUL010000696">
    <property type="protein sequence ID" value="KAJ8129663.1"/>
    <property type="molecule type" value="Genomic_DNA"/>
</dbReference>
<gene>
    <name evidence="1" type="ORF">O1611_g3966</name>
</gene>
<reference evidence="1" key="1">
    <citation type="submission" date="2022-12" db="EMBL/GenBank/DDBJ databases">
        <title>Genome Sequence of Lasiodiplodia mahajangana.</title>
        <authorList>
            <person name="Buettner E."/>
        </authorList>
    </citation>
    <scope>NUCLEOTIDE SEQUENCE</scope>
    <source>
        <strain evidence="1">VT137</strain>
    </source>
</reference>
<keyword evidence="2" id="KW-1185">Reference proteome</keyword>
<evidence type="ECO:0000313" key="2">
    <source>
        <dbReference type="Proteomes" id="UP001153332"/>
    </source>
</evidence>
<proteinExistence type="predicted"/>
<dbReference type="Proteomes" id="UP001153332">
    <property type="component" value="Unassembled WGS sequence"/>
</dbReference>
<accession>A0ACC2JQ76</accession>